<evidence type="ECO:0000313" key="3">
    <source>
        <dbReference type="EMBL" id="CZR69098.1"/>
    </source>
</evidence>
<dbReference type="Proteomes" id="UP000184330">
    <property type="component" value="Unassembled WGS sequence"/>
</dbReference>
<proteinExistence type="predicted"/>
<evidence type="ECO:0000256" key="2">
    <source>
        <dbReference type="SAM" id="MobiDB-lite"/>
    </source>
</evidence>
<feature type="coiled-coil region" evidence="1">
    <location>
        <begin position="87"/>
        <end position="204"/>
    </location>
</feature>
<gene>
    <name evidence="3" type="ORF">PAC_18999</name>
</gene>
<feature type="region of interest" description="Disordered" evidence="2">
    <location>
        <begin position="579"/>
        <end position="601"/>
    </location>
</feature>
<accession>A0A1L7XVS4</accession>
<evidence type="ECO:0000313" key="4">
    <source>
        <dbReference type="Proteomes" id="UP000184330"/>
    </source>
</evidence>
<organism evidence="3 4">
    <name type="scientific">Phialocephala subalpina</name>
    <dbReference type="NCBI Taxonomy" id="576137"/>
    <lineage>
        <taxon>Eukaryota</taxon>
        <taxon>Fungi</taxon>
        <taxon>Dikarya</taxon>
        <taxon>Ascomycota</taxon>
        <taxon>Pezizomycotina</taxon>
        <taxon>Leotiomycetes</taxon>
        <taxon>Helotiales</taxon>
        <taxon>Mollisiaceae</taxon>
        <taxon>Phialocephala</taxon>
        <taxon>Phialocephala fortinii species complex</taxon>
    </lineage>
</organism>
<reference evidence="3 4" key="1">
    <citation type="submission" date="2016-03" db="EMBL/GenBank/DDBJ databases">
        <authorList>
            <person name="Ploux O."/>
        </authorList>
    </citation>
    <scope>NUCLEOTIDE SEQUENCE [LARGE SCALE GENOMIC DNA]</scope>
    <source>
        <strain evidence="3 4">UAMH 11012</strain>
    </source>
</reference>
<protein>
    <submittedName>
        <fullName evidence="3">Uncharacterized protein</fullName>
    </submittedName>
</protein>
<keyword evidence="1" id="KW-0175">Coiled coil</keyword>
<sequence>MSELLFETSGLTQTRQNFKQDAETIDPENSVIADGESDSGSFVQVDVESSEKGDTCEKCEECAQACTNKDVFIGGLQRQSLQNDQKIDGLNNHISVLKKRYTELERKDRLRSIERDGLGNHVQVERLDEKFTSLLEEHRLEVEKLKKENDLQDILVEELRTDVKIAQSKTDIPKMGYWTKDDEIKALERRNLELEEQLQDVRQRAEMVWILGEGAQRAEELARIDSQTIANLRGDVLTYQLGEEDLEKKIRKRDAFINRQKHVGVQIIRGLEDDTKLYQAGIADLRDTIQRRDAEIEVLNGMIETRDEALGKLWNLSGDMVSELEKQKSQNETEAHLTSQTIEGVRGDVLIWTDLARRQARFAYELLGQEGAWSGEFISLREEVSMLQGERGELQQRVERLVHHVQALEANILQKEQEIEYLRGVLRKDPDNEVYPLNQDMREQGATIRQQYQEIAALRSAIQYWNQHAYGLFVDRNTLCRVLEQRDTRISQQDEQIASLRQIIAKGDDQGAELNDLEHEVGQRETRIIQQNEKVGALTQRNEEGNSRETELVQRLNANRDVINALLDRILELEGVRSWEPASQDPAPQSTTPQDSPFRTLTLQPSTTEQYQEGLDGDEYNGEHTYAQIMGMFVSSLGSNQAPRQPVVGSITDQQRV</sequence>
<feature type="compositionally biased region" description="Polar residues" evidence="2">
    <location>
        <begin position="586"/>
        <end position="601"/>
    </location>
</feature>
<evidence type="ECO:0000256" key="1">
    <source>
        <dbReference type="SAM" id="Coils"/>
    </source>
</evidence>
<name>A0A1L7XVS4_9HELO</name>
<dbReference type="AlphaFoldDB" id="A0A1L7XVS4"/>
<keyword evidence="4" id="KW-1185">Reference proteome</keyword>
<dbReference type="EMBL" id="FJOG01000065">
    <property type="protein sequence ID" value="CZR69098.1"/>
    <property type="molecule type" value="Genomic_DNA"/>
</dbReference>
<dbReference type="OrthoDB" id="10600549at2759"/>
<feature type="coiled-coil region" evidence="1">
    <location>
        <begin position="391"/>
        <end position="425"/>
    </location>
</feature>